<keyword evidence="2 7" id="KW-0812">Transmembrane</keyword>
<dbReference type="GO" id="GO:0008932">
    <property type="term" value="F:lytic endotransglycosylase activity"/>
    <property type="evidence" value="ECO:0007669"/>
    <property type="project" value="UniProtKB-UniRule"/>
</dbReference>
<comment type="similarity">
    <text evidence="7">Belongs to the transglycosylase MltG family.</text>
</comment>
<dbReference type="GO" id="GO:0009252">
    <property type="term" value="P:peptidoglycan biosynthetic process"/>
    <property type="evidence" value="ECO:0007669"/>
    <property type="project" value="UniProtKB-UniRule"/>
</dbReference>
<accession>A0A1F7XJJ7</accession>
<organism evidence="8 9">
    <name type="scientific">Candidatus Woesebacteria bacterium RBG_16_39_8b</name>
    <dbReference type="NCBI Taxonomy" id="1802482"/>
    <lineage>
        <taxon>Bacteria</taxon>
        <taxon>Candidatus Woeseibacteriota</taxon>
    </lineage>
</organism>
<dbReference type="HAMAP" id="MF_02065">
    <property type="entry name" value="MltG"/>
    <property type="match status" value="1"/>
</dbReference>
<comment type="catalytic activity">
    <reaction evidence="7">
        <text>a peptidoglycan chain = a peptidoglycan chain with N-acetyl-1,6-anhydromuramyl-[peptide] at the reducing end + a peptidoglycan chain with N-acetylglucosamine at the non-reducing end.</text>
        <dbReference type="EC" id="4.2.2.29"/>
    </reaction>
</comment>
<dbReference type="Gene3D" id="3.30.160.60">
    <property type="entry name" value="Classic Zinc Finger"/>
    <property type="match status" value="1"/>
</dbReference>
<protein>
    <recommendedName>
        <fullName evidence="7">Endolytic murein transglycosylase</fullName>
        <ecNumber evidence="7">4.2.2.29</ecNumber>
    </recommendedName>
    <alternativeName>
        <fullName evidence="7">Peptidoglycan lytic transglycosylase</fullName>
    </alternativeName>
    <alternativeName>
        <fullName evidence="7">Peptidoglycan polymerization terminase</fullName>
    </alternativeName>
</protein>
<dbReference type="Gene3D" id="3.30.1490.480">
    <property type="entry name" value="Endolytic murein transglycosylase"/>
    <property type="match status" value="1"/>
</dbReference>
<keyword evidence="4 7" id="KW-0472">Membrane</keyword>
<evidence type="ECO:0000256" key="2">
    <source>
        <dbReference type="ARBA" id="ARBA00022692"/>
    </source>
</evidence>
<keyword evidence="5 7" id="KW-0456">Lyase</keyword>
<name>A0A1F7XJJ7_9BACT</name>
<comment type="function">
    <text evidence="7">Functions as a peptidoglycan terminase that cleaves nascent peptidoglycan strands endolytically to terminate their elongation.</text>
</comment>
<proteinExistence type="inferred from homology"/>
<keyword evidence="3 7" id="KW-1133">Transmembrane helix</keyword>
<dbReference type="CDD" id="cd08010">
    <property type="entry name" value="MltG_like"/>
    <property type="match status" value="1"/>
</dbReference>
<evidence type="ECO:0000256" key="7">
    <source>
        <dbReference type="HAMAP-Rule" id="MF_02065"/>
    </source>
</evidence>
<evidence type="ECO:0000313" key="9">
    <source>
        <dbReference type="Proteomes" id="UP000179013"/>
    </source>
</evidence>
<dbReference type="EC" id="4.2.2.29" evidence="7"/>
<evidence type="ECO:0000256" key="4">
    <source>
        <dbReference type="ARBA" id="ARBA00023136"/>
    </source>
</evidence>
<evidence type="ECO:0000256" key="6">
    <source>
        <dbReference type="ARBA" id="ARBA00023316"/>
    </source>
</evidence>
<evidence type="ECO:0000256" key="5">
    <source>
        <dbReference type="ARBA" id="ARBA00023239"/>
    </source>
</evidence>
<gene>
    <name evidence="7" type="primary">mltG</name>
    <name evidence="8" type="ORF">A2V80_00740</name>
</gene>
<evidence type="ECO:0000313" key="8">
    <source>
        <dbReference type="EMBL" id="OGM14465.1"/>
    </source>
</evidence>
<feature type="site" description="Important for catalytic activity" evidence="7">
    <location>
        <position position="209"/>
    </location>
</feature>
<keyword evidence="6 7" id="KW-0961">Cell wall biogenesis/degradation</keyword>
<evidence type="ECO:0000256" key="3">
    <source>
        <dbReference type="ARBA" id="ARBA00022989"/>
    </source>
</evidence>
<dbReference type="Pfam" id="PF02618">
    <property type="entry name" value="YceG"/>
    <property type="match status" value="1"/>
</dbReference>
<dbReference type="GO" id="GO:0005886">
    <property type="term" value="C:plasma membrane"/>
    <property type="evidence" value="ECO:0007669"/>
    <property type="project" value="UniProtKB-UniRule"/>
</dbReference>
<sequence>MKRFLIPLIIILTFAAISIGIFSWWRVNSKPVSSEEQKTRFVIPKGRSATQIGGALFEEGLIRNPLVFKIYVQVGGYAKKIQSGQYTLSPHFTLKEIVVRLTSGPEELWITIPEGLRREEIVEKFISGLEMDGEESSVFRQEFLSESQGQEGFLFPDTYLFPREATALQVVSKLRNTFEAKTESLQEDIGRSNYTLNEIVTLASIIERETKKDDERPVVAGIYYKRLDNEVLLQADATVQYAVASERCPVNGVQCNWWPQITRQDWEINSLYNTYKFSGLPPAPIASPGLTSLEAAVSPLEADYWYYIHDKDGIIHFASTLEEHNRNVNTYLK</sequence>
<dbReference type="PANTHER" id="PTHR30518:SF2">
    <property type="entry name" value="ENDOLYTIC MUREIN TRANSGLYCOSYLASE"/>
    <property type="match status" value="1"/>
</dbReference>
<evidence type="ECO:0000256" key="1">
    <source>
        <dbReference type="ARBA" id="ARBA00022475"/>
    </source>
</evidence>
<keyword evidence="1 7" id="KW-1003">Cell membrane</keyword>
<dbReference type="GO" id="GO:0071555">
    <property type="term" value="P:cell wall organization"/>
    <property type="evidence" value="ECO:0007669"/>
    <property type="project" value="UniProtKB-KW"/>
</dbReference>
<dbReference type="NCBIfam" id="TIGR00247">
    <property type="entry name" value="endolytic transglycosylase MltG"/>
    <property type="match status" value="1"/>
</dbReference>
<dbReference type="EMBL" id="MGFU01000004">
    <property type="protein sequence ID" value="OGM14465.1"/>
    <property type="molecule type" value="Genomic_DNA"/>
</dbReference>
<reference evidence="8 9" key="1">
    <citation type="journal article" date="2016" name="Nat. Commun.">
        <title>Thousands of microbial genomes shed light on interconnected biogeochemical processes in an aquifer system.</title>
        <authorList>
            <person name="Anantharaman K."/>
            <person name="Brown C.T."/>
            <person name="Hug L.A."/>
            <person name="Sharon I."/>
            <person name="Castelle C.J."/>
            <person name="Probst A.J."/>
            <person name="Thomas B.C."/>
            <person name="Singh A."/>
            <person name="Wilkins M.J."/>
            <person name="Karaoz U."/>
            <person name="Brodie E.L."/>
            <person name="Williams K.H."/>
            <person name="Hubbard S.S."/>
            <person name="Banfield J.F."/>
        </authorList>
    </citation>
    <scope>NUCLEOTIDE SEQUENCE [LARGE SCALE GENOMIC DNA]</scope>
</reference>
<dbReference type="AlphaFoldDB" id="A0A1F7XJJ7"/>
<dbReference type="PANTHER" id="PTHR30518">
    <property type="entry name" value="ENDOLYTIC MUREIN TRANSGLYCOSYLASE"/>
    <property type="match status" value="1"/>
</dbReference>
<comment type="caution">
    <text evidence="8">The sequence shown here is derived from an EMBL/GenBank/DDBJ whole genome shotgun (WGS) entry which is preliminary data.</text>
</comment>
<dbReference type="Proteomes" id="UP000179013">
    <property type="component" value="Unassembled WGS sequence"/>
</dbReference>
<dbReference type="InterPro" id="IPR003770">
    <property type="entry name" value="MLTG-like"/>
</dbReference>